<feature type="region of interest" description="Disordered" evidence="1">
    <location>
        <begin position="171"/>
        <end position="229"/>
    </location>
</feature>
<feature type="region of interest" description="Disordered" evidence="1">
    <location>
        <begin position="98"/>
        <end position="159"/>
    </location>
</feature>
<evidence type="ECO:0000256" key="1">
    <source>
        <dbReference type="SAM" id="MobiDB-lite"/>
    </source>
</evidence>
<evidence type="ECO:0000313" key="2">
    <source>
        <dbReference type="EMBL" id="PBC26990.1"/>
    </source>
</evidence>
<accession>A0A2A3E5L6</accession>
<name>A0A2A3E5L6_APICC</name>
<protein>
    <submittedName>
        <fullName evidence="2">Ecdysone receptor</fullName>
    </submittedName>
</protein>
<dbReference type="Proteomes" id="UP000242457">
    <property type="component" value="Unassembled WGS sequence"/>
</dbReference>
<feature type="compositionally biased region" description="Low complexity" evidence="1">
    <location>
        <begin position="171"/>
        <end position="187"/>
    </location>
</feature>
<evidence type="ECO:0000313" key="3">
    <source>
        <dbReference type="Proteomes" id="UP000242457"/>
    </source>
</evidence>
<gene>
    <name evidence="2" type="ORF">APICC_06999</name>
</gene>
<dbReference type="AlphaFoldDB" id="A0A2A3E5L6"/>
<dbReference type="OrthoDB" id="5837785at2759"/>
<keyword evidence="2" id="KW-0675">Receptor</keyword>
<dbReference type="STRING" id="94128.A0A2A3E5L6"/>
<dbReference type="EMBL" id="KZ288361">
    <property type="protein sequence ID" value="PBC26990.1"/>
    <property type="molecule type" value="Genomic_DNA"/>
</dbReference>
<sequence>MALQKVRQPRFHFCEVLCLLQNRVRLRRKSTKLDVALGIARDSYDGKWGLNLFTFRDEIPPKDAIVFSLQIPQGGKRLDQYAPGTAVRGALQDAVEEVPRPELTRIQSSAESGATTRDIQAPVTRTKHNNRMHNKNNKKKKNKNRRSEKPRPVGSPSAALQPQHVVYGNPQQQQLAAESQQQQPPLAHSSPLAHQQQQPNSNNGYASPMSTSSYDPYSPNSKIGGNQLIPSGQREWHCVSNRDKNRDECYVSLPSDIINIDDILSRRYLYPRLPFYLWWLRKIRGICEKSKVIVEKRQKDKW</sequence>
<organism evidence="2 3">
    <name type="scientific">Apis cerana cerana</name>
    <name type="common">Oriental honeybee</name>
    <dbReference type="NCBI Taxonomy" id="94128"/>
    <lineage>
        <taxon>Eukaryota</taxon>
        <taxon>Metazoa</taxon>
        <taxon>Ecdysozoa</taxon>
        <taxon>Arthropoda</taxon>
        <taxon>Hexapoda</taxon>
        <taxon>Insecta</taxon>
        <taxon>Pterygota</taxon>
        <taxon>Neoptera</taxon>
        <taxon>Endopterygota</taxon>
        <taxon>Hymenoptera</taxon>
        <taxon>Apocrita</taxon>
        <taxon>Aculeata</taxon>
        <taxon>Apoidea</taxon>
        <taxon>Anthophila</taxon>
        <taxon>Apidae</taxon>
        <taxon>Apis</taxon>
    </lineage>
</organism>
<proteinExistence type="predicted"/>
<feature type="compositionally biased region" description="Polar residues" evidence="1">
    <location>
        <begin position="105"/>
        <end position="118"/>
    </location>
</feature>
<feature type="compositionally biased region" description="Basic residues" evidence="1">
    <location>
        <begin position="125"/>
        <end position="144"/>
    </location>
</feature>
<feature type="compositionally biased region" description="Polar residues" evidence="1">
    <location>
        <begin position="192"/>
        <end position="229"/>
    </location>
</feature>
<keyword evidence="3" id="KW-1185">Reference proteome</keyword>
<reference evidence="2 3" key="1">
    <citation type="submission" date="2014-07" db="EMBL/GenBank/DDBJ databases">
        <title>Genomic and transcriptomic analysis on Apis cerana provide comprehensive insights into honey bee biology.</title>
        <authorList>
            <person name="Diao Q."/>
            <person name="Sun L."/>
            <person name="Zheng H."/>
            <person name="Zheng H."/>
            <person name="Xu S."/>
            <person name="Wang S."/>
            <person name="Zeng Z."/>
            <person name="Hu F."/>
            <person name="Su S."/>
            <person name="Wu J."/>
        </authorList>
    </citation>
    <scope>NUCLEOTIDE SEQUENCE [LARGE SCALE GENOMIC DNA]</scope>
    <source>
        <tissue evidence="2">Pupae without intestine</tissue>
    </source>
</reference>